<evidence type="ECO:0000256" key="4">
    <source>
        <dbReference type="ARBA" id="ARBA00023237"/>
    </source>
</evidence>
<keyword evidence="7" id="KW-1185">Reference proteome</keyword>
<comment type="subcellular location">
    <subcellularLocation>
        <location evidence="1">Cell outer membrane</location>
        <topology evidence="1">Single-pass membrane protein</topology>
    </subcellularLocation>
    <subcellularLocation>
        <location evidence="2">Periplasm</location>
    </subcellularLocation>
</comment>
<reference evidence="6 7" key="1">
    <citation type="submission" date="2018-01" db="EMBL/GenBank/DDBJ databases">
        <title>Deinococcus koreensis sp. nov., a radiation-resistant bacterium isolated from river water.</title>
        <authorList>
            <person name="Choi A."/>
        </authorList>
    </citation>
    <scope>NUCLEOTIDE SEQUENCE [LARGE SCALE GENOMIC DNA]</scope>
    <source>
        <strain evidence="6 7">SJW1-2</strain>
    </source>
</reference>
<keyword evidence="3" id="KW-0574">Periplasm</keyword>
<dbReference type="GO" id="GO:0009279">
    <property type="term" value="C:cell outer membrane"/>
    <property type="evidence" value="ECO:0007669"/>
    <property type="project" value="UniProtKB-SubCell"/>
</dbReference>
<proteinExistence type="predicted"/>
<evidence type="ECO:0000313" key="7">
    <source>
        <dbReference type="Proteomes" id="UP000236379"/>
    </source>
</evidence>
<dbReference type="GO" id="GO:0042597">
    <property type="term" value="C:periplasmic space"/>
    <property type="evidence" value="ECO:0007669"/>
    <property type="project" value="UniProtKB-SubCell"/>
</dbReference>
<keyword evidence="4" id="KW-0998">Cell outer membrane</keyword>
<evidence type="ECO:0000313" key="6">
    <source>
        <dbReference type="EMBL" id="PNY80295.1"/>
    </source>
</evidence>
<dbReference type="SUPFAM" id="SSF54523">
    <property type="entry name" value="Pili subunits"/>
    <property type="match status" value="1"/>
</dbReference>
<evidence type="ECO:0000256" key="2">
    <source>
        <dbReference type="ARBA" id="ARBA00004418"/>
    </source>
</evidence>
<feature type="transmembrane region" description="Helical" evidence="5">
    <location>
        <begin position="30"/>
        <end position="51"/>
    </location>
</feature>
<organism evidence="6 7">
    <name type="scientific">Deinococcus koreensis</name>
    <dbReference type="NCBI Taxonomy" id="2054903"/>
    <lineage>
        <taxon>Bacteria</taxon>
        <taxon>Thermotogati</taxon>
        <taxon>Deinococcota</taxon>
        <taxon>Deinococci</taxon>
        <taxon>Deinococcales</taxon>
        <taxon>Deinococcaceae</taxon>
        <taxon>Deinococcus</taxon>
    </lineage>
</organism>
<dbReference type="InterPro" id="IPR045584">
    <property type="entry name" value="Pilin-like"/>
</dbReference>
<gene>
    <name evidence="6" type="ORF">CVO96_01975</name>
</gene>
<accession>A0A2K3UUT0</accession>
<evidence type="ECO:0000256" key="5">
    <source>
        <dbReference type="SAM" id="Phobius"/>
    </source>
</evidence>
<evidence type="ECO:0000256" key="3">
    <source>
        <dbReference type="ARBA" id="ARBA00022764"/>
    </source>
</evidence>
<keyword evidence="5" id="KW-0812">Transmembrane</keyword>
<protein>
    <recommendedName>
        <fullName evidence="8">Prepilin-type cleavage/methylation domain-containing protein</fullName>
    </recommendedName>
</protein>
<comment type="caution">
    <text evidence="6">The sequence shown here is derived from an EMBL/GenBank/DDBJ whole genome shotgun (WGS) entry which is preliminary data.</text>
</comment>
<evidence type="ECO:0008006" key="8">
    <source>
        <dbReference type="Google" id="ProtNLM"/>
    </source>
</evidence>
<dbReference type="Pfam" id="PF07963">
    <property type="entry name" value="N_methyl"/>
    <property type="match status" value="1"/>
</dbReference>
<keyword evidence="5" id="KW-1133">Transmembrane helix</keyword>
<dbReference type="AlphaFoldDB" id="A0A2K3UUT0"/>
<sequence>MIPSVPNPTPPAPVLAAPATPTAGFTLVEMLVAIVMLAIITLASTGALPALTRVNQSSAQDQRALLLTRSAFEQARQQLELDFDLTNLAVTMSGNGEGDVTCDAPTLLTLRAENIDADPFVEFMLRRVNLRCTLSGKSRDFSVDIARPM</sequence>
<dbReference type="Proteomes" id="UP000236379">
    <property type="component" value="Unassembled WGS sequence"/>
</dbReference>
<evidence type="ECO:0000256" key="1">
    <source>
        <dbReference type="ARBA" id="ARBA00004203"/>
    </source>
</evidence>
<dbReference type="InterPro" id="IPR012902">
    <property type="entry name" value="N_methyl_site"/>
</dbReference>
<keyword evidence="5" id="KW-0472">Membrane</keyword>
<dbReference type="PROSITE" id="PS00409">
    <property type="entry name" value="PROKAR_NTER_METHYL"/>
    <property type="match status" value="1"/>
</dbReference>
<dbReference type="NCBIfam" id="TIGR02532">
    <property type="entry name" value="IV_pilin_GFxxxE"/>
    <property type="match status" value="1"/>
</dbReference>
<name>A0A2K3UUT0_9DEIO</name>
<dbReference type="EMBL" id="PPPD01000001">
    <property type="protein sequence ID" value="PNY80295.1"/>
    <property type="molecule type" value="Genomic_DNA"/>
</dbReference>